<feature type="non-terminal residue" evidence="1">
    <location>
        <position position="1"/>
    </location>
</feature>
<name>A0A371HU79_MUCPR</name>
<evidence type="ECO:0000313" key="1">
    <source>
        <dbReference type="EMBL" id="RDY06352.1"/>
    </source>
</evidence>
<comment type="caution">
    <text evidence="1">The sequence shown here is derived from an EMBL/GenBank/DDBJ whole genome shotgun (WGS) entry which is preliminary data.</text>
</comment>
<sequence>MVLKKVLPNLKDHRGKWAPNYEGQYVVKQAFSRGALILTNVEGQDLKYPVNADSSKRLKGENSRMAKGKSGKAHLRVKWLFITEPLTLESHLTNKIHFQNAPRNGSFVGRATGLASQLSPWSATTSLNKPVPHINVYRTKQNRQRQKKKELHIPLTYTPFNPASHCLNYAPSQRVTRLKTE</sequence>
<accession>A0A371HU79</accession>
<reference evidence="1" key="1">
    <citation type="submission" date="2018-05" db="EMBL/GenBank/DDBJ databases">
        <title>Draft genome of Mucuna pruriens seed.</title>
        <authorList>
            <person name="Nnadi N.E."/>
            <person name="Vos R."/>
            <person name="Hasami M.H."/>
            <person name="Devisetty U.K."/>
            <person name="Aguiy J.C."/>
        </authorList>
    </citation>
    <scope>NUCLEOTIDE SEQUENCE [LARGE SCALE GENOMIC DNA]</scope>
    <source>
        <strain evidence="1">JCA_2017</strain>
    </source>
</reference>
<dbReference type="OrthoDB" id="1637540at2759"/>
<organism evidence="1 2">
    <name type="scientific">Mucuna pruriens</name>
    <name type="common">Velvet bean</name>
    <name type="synonym">Dolichos pruriens</name>
    <dbReference type="NCBI Taxonomy" id="157652"/>
    <lineage>
        <taxon>Eukaryota</taxon>
        <taxon>Viridiplantae</taxon>
        <taxon>Streptophyta</taxon>
        <taxon>Embryophyta</taxon>
        <taxon>Tracheophyta</taxon>
        <taxon>Spermatophyta</taxon>
        <taxon>Magnoliopsida</taxon>
        <taxon>eudicotyledons</taxon>
        <taxon>Gunneridae</taxon>
        <taxon>Pentapetalae</taxon>
        <taxon>rosids</taxon>
        <taxon>fabids</taxon>
        <taxon>Fabales</taxon>
        <taxon>Fabaceae</taxon>
        <taxon>Papilionoideae</taxon>
        <taxon>50 kb inversion clade</taxon>
        <taxon>NPAAA clade</taxon>
        <taxon>indigoferoid/millettioid clade</taxon>
        <taxon>Phaseoleae</taxon>
        <taxon>Mucuna</taxon>
    </lineage>
</organism>
<proteinExistence type="predicted"/>
<dbReference type="AlphaFoldDB" id="A0A371HU79"/>
<dbReference type="EMBL" id="QJKJ01001701">
    <property type="protein sequence ID" value="RDY06352.1"/>
    <property type="molecule type" value="Genomic_DNA"/>
</dbReference>
<gene>
    <name evidence="1" type="ORF">CR513_09670</name>
</gene>
<dbReference type="Proteomes" id="UP000257109">
    <property type="component" value="Unassembled WGS sequence"/>
</dbReference>
<protein>
    <submittedName>
        <fullName evidence="1">Uncharacterized protein</fullName>
    </submittedName>
</protein>
<keyword evidence="2" id="KW-1185">Reference proteome</keyword>
<evidence type="ECO:0000313" key="2">
    <source>
        <dbReference type="Proteomes" id="UP000257109"/>
    </source>
</evidence>